<dbReference type="AlphaFoldDB" id="A0A2P2NGJ2"/>
<protein>
    <submittedName>
        <fullName evidence="2">Uncharacterized protein</fullName>
    </submittedName>
</protein>
<reference evidence="2" key="1">
    <citation type="submission" date="2018-02" db="EMBL/GenBank/DDBJ databases">
        <title>Rhizophora mucronata_Transcriptome.</title>
        <authorList>
            <person name="Meera S.P."/>
            <person name="Sreeshan A."/>
            <person name="Augustine A."/>
        </authorList>
    </citation>
    <scope>NUCLEOTIDE SEQUENCE</scope>
    <source>
        <tissue evidence="2">Leaf</tissue>
    </source>
</reference>
<feature type="compositionally biased region" description="Polar residues" evidence="1">
    <location>
        <begin position="29"/>
        <end position="38"/>
    </location>
</feature>
<feature type="compositionally biased region" description="Basic residues" evidence="1">
    <location>
        <begin position="1"/>
        <end position="25"/>
    </location>
</feature>
<evidence type="ECO:0000256" key="1">
    <source>
        <dbReference type="SAM" id="MobiDB-lite"/>
    </source>
</evidence>
<name>A0A2P2NGJ2_RHIMU</name>
<proteinExistence type="predicted"/>
<sequence length="48" mass="5236">MRLTMKKSLNHHHPIDHRNHHKNSRHLPSASTLISSNAGAAGGGCFLP</sequence>
<evidence type="ECO:0000313" key="2">
    <source>
        <dbReference type="EMBL" id="MBX41574.1"/>
    </source>
</evidence>
<accession>A0A2P2NGJ2</accession>
<feature type="region of interest" description="Disordered" evidence="1">
    <location>
        <begin position="1"/>
        <end position="48"/>
    </location>
</feature>
<dbReference type="EMBL" id="GGEC01061090">
    <property type="protein sequence ID" value="MBX41574.1"/>
    <property type="molecule type" value="Transcribed_RNA"/>
</dbReference>
<organism evidence="2">
    <name type="scientific">Rhizophora mucronata</name>
    <name type="common">Asiatic mangrove</name>
    <dbReference type="NCBI Taxonomy" id="61149"/>
    <lineage>
        <taxon>Eukaryota</taxon>
        <taxon>Viridiplantae</taxon>
        <taxon>Streptophyta</taxon>
        <taxon>Embryophyta</taxon>
        <taxon>Tracheophyta</taxon>
        <taxon>Spermatophyta</taxon>
        <taxon>Magnoliopsida</taxon>
        <taxon>eudicotyledons</taxon>
        <taxon>Gunneridae</taxon>
        <taxon>Pentapetalae</taxon>
        <taxon>rosids</taxon>
        <taxon>fabids</taxon>
        <taxon>Malpighiales</taxon>
        <taxon>Rhizophoraceae</taxon>
        <taxon>Rhizophora</taxon>
    </lineage>
</organism>